<keyword evidence="9" id="KW-1133">Transmembrane helix</keyword>
<dbReference type="Gene3D" id="3.30.450.20">
    <property type="entry name" value="PAS domain"/>
    <property type="match status" value="4"/>
</dbReference>
<keyword evidence="6" id="KW-0812">Transmembrane</keyword>
<dbReference type="PRINTS" id="PR00344">
    <property type="entry name" value="BCTRLSENSOR"/>
</dbReference>
<reference evidence="20" key="1">
    <citation type="submission" date="2023-09" db="EMBL/GenBank/DDBJ databases">
        <title>Undibacterium sp. 20NA77.5 isolated from freshwater.</title>
        <authorList>
            <person name="Le V."/>
            <person name="Ko S.-R."/>
            <person name="Ahn C.-Y."/>
            <person name="Oh H.-M."/>
        </authorList>
    </citation>
    <scope>NUCLEOTIDE SEQUENCE</scope>
    <source>
        <strain evidence="20">20NA77.5</strain>
    </source>
</reference>
<evidence type="ECO:0000256" key="3">
    <source>
        <dbReference type="ARBA" id="ARBA00012438"/>
    </source>
</evidence>
<feature type="domain" description="Histidine kinase" evidence="14">
    <location>
        <begin position="673"/>
        <end position="894"/>
    </location>
</feature>
<evidence type="ECO:0000256" key="1">
    <source>
        <dbReference type="ARBA" id="ARBA00000085"/>
    </source>
</evidence>
<dbReference type="InterPro" id="IPR000700">
    <property type="entry name" value="PAS-assoc_C"/>
</dbReference>
<evidence type="ECO:0000256" key="6">
    <source>
        <dbReference type="ARBA" id="ARBA00022692"/>
    </source>
</evidence>
<dbReference type="PROSITE" id="PS50894">
    <property type="entry name" value="HPT"/>
    <property type="match status" value="1"/>
</dbReference>
<dbReference type="SMART" id="SM00086">
    <property type="entry name" value="PAC"/>
    <property type="match status" value="4"/>
</dbReference>
<dbReference type="Proteomes" id="UP001181355">
    <property type="component" value="Chromosome"/>
</dbReference>
<dbReference type="InterPro" id="IPR003661">
    <property type="entry name" value="HisK_dim/P_dom"/>
</dbReference>
<dbReference type="Pfam" id="PF13426">
    <property type="entry name" value="PAS_9"/>
    <property type="match status" value="2"/>
</dbReference>
<dbReference type="SUPFAM" id="SSF55785">
    <property type="entry name" value="PYP-like sensor domain (PAS domain)"/>
    <property type="match status" value="4"/>
</dbReference>
<comment type="subcellular location">
    <subcellularLocation>
        <location evidence="2">Cell membrane</location>
        <topology evidence="2">Multi-pass membrane protein</topology>
    </subcellularLocation>
</comment>
<evidence type="ECO:0000259" key="17">
    <source>
        <dbReference type="PROSITE" id="PS50113"/>
    </source>
</evidence>
<feature type="domain" description="PAC" evidence="17">
    <location>
        <begin position="583"/>
        <end position="637"/>
    </location>
</feature>
<keyword evidence="5 13" id="KW-0597">Phosphoprotein</keyword>
<evidence type="ECO:0000256" key="10">
    <source>
        <dbReference type="ARBA" id="ARBA00023012"/>
    </source>
</evidence>
<dbReference type="SMART" id="SM00091">
    <property type="entry name" value="PAS"/>
    <property type="match status" value="4"/>
</dbReference>
<dbReference type="InterPro" id="IPR036641">
    <property type="entry name" value="HPT_dom_sf"/>
</dbReference>
<evidence type="ECO:0000256" key="5">
    <source>
        <dbReference type="ARBA" id="ARBA00022553"/>
    </source>
</evidence>
<dbReference type="CDD" id="cd00088">
    <property type="entry name" value="HPT"/>
    <property type="match status" value="1"/>
</dbReference>
<feature type="domain" description="PAS" evidence="16">
    <location>
        <begin position="139"/>
        <end position="202"/>
    </location>
</feature>
<evidence type="ECO:0000256" key="7">
    <source>
        <dbReference type="ARBA" id="ARBA00022741"/>
    </source>
</evidence>
<dbReference type="CDD" id="cd16922">
    <property type="entry name" value="HATPase_EvgS-ArcB-TorS-like"/>
    <property type="match status" value="1"/>
</dbReference>
<accession>A0ABY9RFK3</accession>
<evidence type="ECO:0000259" key="18">
    <source>
        <dbReference type="PROSITE" id="PS50883"/>
    </source>
</evidence>
<dbReference type="Gene3D" id="3.30.565.10">
    <property type="entry name" value="Histidine kinase-like ATPase, C-terminal domain"/>
    <property type="match status" value="1"/>
</dbReference>
<feature type="domain" description="PAC" evidence="17">
    <location>
        <begin position="463"/>
        <end position="515"/>
    </location>
</feature>
<dbReference type="SMART" id="SM00073">
    <property type="entry name" value="HPT"/>
    <property type="match status" value="1"/>
</dbReference>
<dbReference type="PROSITE" id="PS50112">
    <property type="entry name" value="PAS"/>
    <property type="match status" value="3"/>
</dbReference>
<evidence type="ECO:0000256" key="4">
    <source>
        <dbReference type="ARBA" id="ARBA00022475"/>
    </source>
</evidence>
<feature type="modified residue" description="4-aspartylphosphate" evidence="13">
    <location>
        <position position="1259"/>
    </location>
</feature>
<proteinExistence type="predicted"/>
<dbReference type="CDD" id="cd00082">
    <property type="entry name" value="HisKA"/>
    <property type="match status" value="1"/>
</dbReference>
<dbReference type="Pfam" id="PF01627">
    <property type="entry name" value="Hpt"/>
    <property type="match status" value="1"/>
</dbReference>
<feature type="modified residue" description="4-aspartylphosphate" evidence="13">
    <location>
        <position position="59"/>
    </location>
</feature>
<dbReference type="InterPro" id="IPR036097">
    <property type="entry name" value="HisK_dim/P_sf"/>
</dbReference>
<dbReference type="InterPro" id="IPR013655">
    <property type="entry name" value="PAS_fold_3"/>
</dbReference>
<feature type="domain" description="PAS" evidence="16">
    <location>
        <begin position="512"/>
        <end position="557"/>
    </location>
</feature>
<dbReference type="Pfam" id="PF08447">
    <property type="entry name" value="PAS_3"/>
    <property type="match status" value="2"/>
</dbReference>
<dbReference type="InterPro" id="IPR003594">
    <property type="entry name" value="HATPase_dom"/>
</dbReference>
<dbReference type="PROSITE" id="PS50883">
    <property type="entry name" value="EAL"/>
    <property type="match status" value="1"/>
</dbReference>
<dbReference type="Pfam" id="PF00563">
    <property type="entry name" value="EAL"/>
    <property type="match status" value="1"/>
</dbReference>
<keyword evidence="10" id="KW-0902">Two-component regulatory system</keyword>
<evidence type="ECO:0000259" key="16">
    <source>
        <dbReference type="PROSITE" id="PS50112"/>
    </source>
</evidence>
<dbReference type="InterPro" id="IPR001789">
    <property type="entry name" value="Sig_transdc_resp-reg_receiver"/>
</dbReference>
<gene>
    <name evidence="20" type="ORF">RF679_15280</name>
</gene>
<dbReference type="SMART" id="SM00388">
    <property type="entry name" value="HisKA"/>
    <property type="match status" value="1"/>
</dbReference>
<dbReference type="CDD" id="cd00130">
    <property type="entry name" value="PAS"/>
    <property type="match status" value="4"/>
</dbReference>
<dbReference type="RefSeq" id="WP_309481487.1">
    <property type="nucleotide sequence ID" value="NZ_CP133720.1"/>
</dbReference>
<dbReference type="Pfam" id="PF00512">
    <property type="entry name" value="HisKA"/>
    <property type="match status" value="1"/>
</dbReference>
<evidence type="ECO:0000313" key="21">
    <source>
        <dbReference type="Proteomes" id="UP001181355"/>
    </source>
</evidence>
<dbReference type="InterPro" id="IPR008207">
    <property type="entry name" value="Sig_transdc_His_kin_Hpt_dom"/>
</dbReference>
<dbReference type="SUPFAM" id="SSF55874">
    <property type="entry name" value="ATPase domain of HSP90 chaperone/DNA topoisomerase II/histidine kinase"/>
    <property type="match status" value="1"/>
</dbReference>
<dbReference type="SUPFAM" id="SSF47384">
    <property type="entry name" value="Homodimeric domain of signal transducing histidine kinase"/>
    <property type="match status" value="1"/>
</dbReference>
<keyword evidence="11" id="KW-0472">Membrane</keyword>
<feature type="domain" description="Response regulatory" evidence="15">
    <location>
        <begin position="926"/>
        <end position="1042"/>
    </location>
</feature>
<dbReference type="Gene3D" id="3.40.50.2300">
    <property type="match status" value="3"/>
</dbReference>
<organism evidence="20 21">
    <name type="scientific">Undibacterium cyanobacteriorum</name>
    <dbReference type="NCBI Taxonomy" id="3073561"/>
    <lineage>
        <taxon>Bacteria</taxon>
        <taxon>Pseudomonadati</taxon>
        <taxon>Pseudomonadota</taxon>
        <taxon>Betaproteobacteria</taxon>
        <taxon>Burkholderiales</taxon>
        <taxon>Oxalobacteraceae</taxon>
        <taxon>Undibacterium</taxon>
    </lineage>
</organism>
<dbReference type="EMBL" id="CP133720">
    <property type="protein sequence ID" value="WMW79994.1"/>
    <property type="molecule type" value="Genomic_DNA"/>
</dbReference>
<evidence type="ECO:0000256" key="2">
    <source>
        <dbReference type="ARBA" id="ARBA00004651"/>
    </source>
</evidence>
<dbReference type="SMART" id="SM00448">
    <property type="entry name" value="REC"/>
    <property type="match status" value="3"/>
</dbReference>
<dbReference type="PROSITE" id="PS50110">
    <property type="entry name" value="RESPONSE_REGULATORY"/>
    <property type="match status" value="3"/>
</dbReference>
<keyword evidence="8" id="KW-0067">ATP-binding</keyword>
<dbReference type="SUPFAM" id="SSF52172">
    <property type="entry name" value="CheY-like"/>
    <property type="match status" value="3"/>
</dbReference>
<name>A0ABY9RFK3_9BURK</name>
<dbReference type="Gene3D" id="2.10.70.100">
    <property type="match status" value="1"/>
</dbReference>
<keyword evidence="4" id="KW-1003">Cell membrane</keyword>
<evidence type="ECO:0000259" key="15">
    <source>
        <dbReference type="PROSITE" id="PS50110"/>
    </source>
</evidence>
<dbReference type="InterPro" id="IPR000014">
    <property type="entry name" value="PAS"/>
</dbReference>
<dbReference type="Gene3D" id="1.20.120.160">
    <property type="entry name" value="HPT domain"/>
    <property type="match status" value="1"/>
</dbReference>
<evidence type="ECO:0000256" key="8">
    <source>
        <dbReference type="ARBA" id="ARBA00022840"/>
    </source>
</evidence>
<dbReference type="Pfam" id="PF00072">
    <property type="entry name" value="Response_reg"/>
    <property type="match status" value="3"/>
</dbReference>
<feature type="domain" description="Response regulatory" evidence="15">
    <location>
        <begin position="1209"/>
        <end position="1329"/>
    </location>
</feature>
<comment type="catalytic activity">
    <reaction evidence="1">
        <text>ATP + protein L-histidine = ADP + protein N-phospho-L-histidine.</text>
        <dbReference type="EC" id="2.7.13.3"/>
    </reaction>
</comment>
<dbReference type="SUPFAM" id="SSF47226">
    <property type="entry name" value="Histidine-containing phosphotransfer domain, HPT domain"/>
    <property type="match status" value="1"/>
</dbReference>
<sequence>MLETPKKPRILIVEDDELVAIFIQLKLELFGYQTIGQTARGEDAVEMATELRPDLILMDIQLAGAMDGITAAEQIRAQLTLPVVFLTGNKSESDFKRATQANAFGYIVKPFSDQELRAVIEMALYKHQAEQRLQISDLALKAISQGVIITTPDQKIVSINQAFTDQTGYSSADIVGLTCRILQGPATSPASRQAIREAIQNGQSYFGEILNYRKDESMFWNELSITPAFDDQGQLTHFIGITRDITERKNTLEALQQSAHDLLEAEKSSHVGHWVWDSLTNRISWSEEMKRIWQRDPCEFDGDIMQMIQHTVVPEDQAAVIVTCKEAFEDREHYEPFEYRIVLPDGSIRNIWAKTGRKQRDARGHIKRLTGTVQDITERKRSEEERRLNHARIEQAFSNSPIGMALIDIEGKVLRVNRVLCNMFGYSEDELLKQDWRKFTHPDDVNADKQQAQQLLKGEIENYEVHKRYYHKDSTLVWLQLNVSLVRDAFGVPVNFVTQVQDITQRLTNEAQLNQLSQAVEQSTEAIIITDVIGKIEYVNQTFVTKSGYEKAEIIGRYPNILNSGRTPKDVFATLWKTIRAGDTWKGELINKRKDGSLSVEYATISPLRQSDGTITHFVSTQEDINEKKKLAEELDKHRHHLEELVESRTQELAVARQLAEAANRAKSNFIANMSHEIRTPMNGVLGMTYLALTSATDPKIRDYLQKIHLSGQHLLHIVDDILDFSKIEAGKMTIEGVDFSLEELMNKLLTIMNTKVAGRRLSLSVNIASDVPMHMHGDPHRLSQILINYTNNAIKFTEQGEIKVRASKVQDTPSGWLVRFEVEDPGIGMTPEQQAKLFQSFEQADSSTTRKYGGTGLGLAISKQLAILMGGEVGVQSQPGVGSTFWFTAMLEQSKGHVIEKTVTGSQQNPLARLKRVNQTDHPVRVLLVDDNEFNQQVGTELLESSKCLVSVAGDGQQAVNAIFDNDFDCVLMDIQMPIMDGLEATRRIRANPKYAQLPIIAITANAMNEDRIHCLSAGMNDFIPKPFAPDILYATILRWISDHTDEIVLPEEISEQAEVPVLPNLSIDLSVLAGLVGNAPDKIGKFALKFLDSAQRSMLEIKEARAADDLAGLCALGHRLKSSARTVGAGKFADLCHALEQLKSGGSLEDADRILEQLEPMLGIIEKEIAAYLNPVDPPANVITKTEPSKVETERAPTPIKLKPNLHVVVLEDDRIDMEIVCTSLRKFGITHISTCTDGNQALAVVRTYEPDIIICDLNMPGMDGISFLRFAAEHNFSGGVVILSSVDRSVMKAAENLVKAYGLQLLASIRKPLNEGEMLEALAKQAPSTVEHHRMSKVAVLSLQELQKGFADDCVEVFYQPKISIATKRVIGAECLARWRHPVRGLLGPAAFISVLETHGLIDVMTKVILEKSAAQLRKWYNLGHQLKLAVNVSMDNLNQLNLPEEFESIVQAVGVRPSQFILELTETRLMENLTVSLEILTRLRLKGFGLSIDDFGTGFSTMENLKQLPFTELKIDRAFVNGAVQDEAARAILSSSIQLGKIFHLNLVAEGVETQQDWDLIAESGCDEVQGYFVAQPMPPDQFIEWKIDWEKKMRRENLRSTSGEM</sequence>
<dbReference type="Gene3D" id="3.20.20.450">
    <property type="entry name" value="EAL domain"/>
    <property type="match status" value="1"/>
</dbReference>
<dbReference type="Gene3D" id="1.10.287.130">
    <property type="match status" value="1"/>
</dbReference>
<dbReference type="NCBIfam" id="TIGR00229">
    <property type="entry name" value="sensory_box"/>
    <property type="match status" value="3"/>
</dbReference>
<dbReference type="Pfam" id="PF02518">
    <property type="entry name" value="HATPase_c"/>
    <property type="match status" value="1"/>
</dbReference>
<keyword evidence="21" id="KW-1185">Reference proteome</keyword>
<dbReference type="InterPro" id="IPR001633">
    <property type="entry name" value="EAL_dom"/>
</dbReference>
<dbReference type="InterPro" id="IPR035919">
    <property type="entry name" value="EAL_sf"/>
</dbReference>
<dbReference type="InterPro" id="IPR004358">
    <property type="entry name" value="Sig_transdc_His_kin-like_C"/>
</dbReference>
<dbReference type="CDD" id="cd01948">
    <property type="entry name" value="EAL"/>
    <property type="match status" value="1"/>
</dbReference>
<dbReference type="CDD" id="cd17546">
    <property type="entry name" value="REC_hyHK_CKI1_RcsC-like"/>
    <property type="match status" value="1"/>
</dbReference>
<evidence type="ECO:0000256" key="9">
    <source>
        <dbReference type="ARBA" id="ARBA00022989"/>
    </source>
</evidence>
<dbReference type="InterPro" id="IPR005467">
    <property type="entry name" value="His_kinase_dom"/>
</dbReference>
<dbReference type="InterPro" id="IPR001610">
    <property type="entry name" value="PAC"/>
</dbReference>
<dbReference type="PROSITE" id="PS50113">
    <property type="entry name" value="PAC"/>
    <property type="match status" value="4"/>
</dbReference>
<dbReference type="SMART" id="SM00052">
    <property type="entry name" value="EAL"/>
    <property type="match status" value="1"/>
</dbReference>
<dbReference type="PANTHER" id="PTHR45339">
    <property type="entry name" value="HYBRID SIGNAL TRANSDUCTION HISTIDINE KINASE J"/>
    <property type="match status" value="1"/>
</dbReference>
<feature type="domain" description="EAL" evidence="18">
    <location>
        <begin position="1342"/>
        <end position="1595"/>
    </location>
</feature>
<dbReference type="EC" id="2.7.13.3" evidence="3"/>
<evidence type="ECO:0000259" key="19">
    <source>
        <dbReference type="PROSITE" id="PS50894"/>
    </source>
</evidence>
<feature type="domain" description="Response regulatory" evidence="15">
    <location>
        <begin position="9"/>
        <end position="124"/>
    </location>
</feature>
<dbReference type="InterPro" id="IPR035965">
    <property type="entry name" value="PAS-like_dom_sf"/>
</dbReference>
<feature type="modified residue" description="4-aspartylphosphate" evidence="13">
    <location>
        <position position="975"/>
    </location>
</feature>
<feature type="modified residue" description="Phosphohistidine" evidence="12">
    <location>
        <position position="1120"/>
    </location>
</feature>
<feature type="domain" description="HPt" evidence="19">
    <location>
        <begin position="1081"/>
        <end position="1174"/>
    </location>
</feature>
<dbReference type="InterPro" id="IPR011006">
    <property type="entry name" value="CheY-like_superfamily"/>
</dbReference>
<keyword evidence="7" id="KW-0547">Nucleotide-binding</keyword>
<dbReference type="PROSITE" id="PS50109">
    <property type="entry name" value="HIS_KIN"/>
    <property type="match status" value="1"/>
</dbReference>
<evidence type="ECO:0000259" key="14">
    <source>
        <dbReference type="PROSITE" id="PS50109"/>
    </source>
</evidence>
<dbReference type="PANTHER" id="PTHR45339:SF1">
    <property type="entry name" value="HYBRID SIGNAL TRANSDUCTION HISTIDINE KINASE J"/>
    <property type="match status" value="1"/>
</dbReference>
<feature type="domain" description="PAC" evidence="17">
    <location>
        <begin position="205"/>
        <end position="257"/>
    </location>
</feature>
<feature type="domain" description="PAC" evidence="17">
    <location>
        <begin position="335"/>
        <end position="388"/>
    </location>
</feature>
<evidence type="ECO:0000256" key="12">
    <source>
        <dbReference type="PROSITE-ProRule" id="PRU00110"/>
    </source>
</evidence>
<evidence type="ECO:0000313" key="20">
    <source>
        <dbReference type="EMBL" id="WMW79994.1"/>
    </source>
</evidence>
<dbReference type="CDD" id="cd17534">
    <property type="entry name" value="REC_DC-like"/>
    <property type="match status" value="1"/>
</dbReference>
<dbReference type="SMART" id="SM00387">
    <property type="entry name" value="HATPase_c"/>
    <property type="match status" value="1"/>
</dbReference>
<evidence type="ECO:0000256" key="13">
    <source>
        <dbReference type="PROSITE-ProRule" id="PRU00169"/>
    </source>
</evidence>
<dbReference type="InterPro" id="IPR036890">
    <property type="entry name" value="HATPase_C_sf"/>
</dbReference>
<protein>
    <recommendedName>
        <fullName evidence="3">histidine kinase</fullName>
        <ecNumber evidence="3">2.7.13.3</ecNumber>
    </recommendedName>
</protein>
<evidence type="ECO:0000256" key="11">
    <source>
        <dbReference type="ARBA" id="ARBA00023136"/>
    </source>
</evidence>
<dbReference type="SUPFAM" id="SSF141868">
    <property type="entry name" value="EAL domain-like"/>
    <property type="match status" value="1"/>
</dbReference>
<feature type="domain" description="PAS" evidence="16">
    <location>
        <begin position="389"/>
        <end position="459"/>
    </location>
</feature>